<evidence type="ECO:0000313" key="7">
    <source>
        <dbReference type="EMBL" id="MFD1129951.1"/>
    </source>
</evidence>
<dbReference type="PANTHER" id="PTHR46018:SF2">
    <property type="entry name" value="ZINC PHOSPHODIESTERASE ELAC PROTEIN 1"/>
    <property type="match status" value="1"/>
</dbReference>
<evidence type="ECO:0000256" key="4">
    <source>
        <dbReference type="ARBA" id="ARBA00034301"/>
    </source>
</evidence>
<gene>
    <name evidence="7" type="ORF">ACFQ3J_17420</name>
</gene>
<dbReference type="SMART" id="SM00849">
    <property type="entry name" value="Lactamase_B"/>
    <property type="match status" value="1"/>
</dbReference>
<sequence length="260" mass="30146">MRKKKKRCIVQMQITFLGTGDMFSFEQDHNSAMILYNDTRLIIDFPESNAKVLHHMGIKLNEIKDVFITHLHDDHINGLQQLGYYAQVFGNQKPKLYIHEELIEPLWRSLEPGMRYTVQGERVFEDYFELIPLREQKPFSIGGVTYELTLTKHVPGMLSCGLYAPGYFYYSGDATMDSELLEHIADEVQVIFYECHLQDVTISSHTHLDDIKSLPLPIQAKIQLMHYHDGYASSDAREQFNQSAVSKLVQPLEVIRLHEQ</sequence>
<dbReference type="SUPFAM" id="SSF56281">
    <property type="entry name" value="Metallo-hydrolase/oxidoreductase"/>
    <property type="match status" value="1"/>
</dbReference>
<name>A0ABW3QC21_9BACL</name>
<keyword evidence="1" id="KW-0540">Nuclease</keyword>
<keyword evidence="8" id="KW-1185">Reference proteome</keyword>
<evidence type="ECO:0000256" key="2">
    <source>
        <dbReference type="ARBA" id="ARBA00022833"/>
    </source>
</evidence>
<evidence type="ECO:0000313" key="8">
    <source>
        <dbReference type="Proteomes" id="UP001597169"/>
    </source>
</evidence>
<dbReference type="InterPro" id="IPR001279">
    <property type="entry name" value="Metallo-B-lactamas"/>
</dbReference>
<comment type="function">
    <text evidence="4">Counteracts the endogenous Pycsar antiviral defense system. Phosphodiesterase that enables metal-dependent hydrolysis of host cyclic nucleotide Pycsar defense signals such as cCMP and cUMP.</text>
</comment>
<comment type="caution">
    <text evidence="7">The sequence shown here is derived from an EMBL/GenBank/DDBJ whole genome shotgun (WGS) entry which is preliminary data.</text>
</comment>
<evidence type="ECO:0000256" key="1">
    <source>
        <dbReference type="ARBA" id="ARBA00022759"/>
    </source>
</evidence>
<evidence type="ECO:0000256" key="5">
    <source>
        <dbReference type="ARBA" id="ARBA00048505"/>
    </source>
</evidence>
<protein>
    <submittedName>
        <fullName evidence="7">MBL fold metallo-hydrolase</fullName>
    </submittedName>
</protein>
<comment type="catalytic activity">
    <reaction evidence="5">
        <text>3',5'-cyclic UMP + H2O = UMP + H(+)</text>
        <dbReference type="Rhea" id="RHEA:70575"/>
        <dbReference type="ChEBI" id="CHEBI:15377"/>
        <dbReference type="ChEBI" id="CHEBI:15378"/>
        <dbReference type="ChEBI" id="CHEBI:57865"/>
        <dbReference type="ChEBI" id="CHEBI:184387"/>
    </reaction>
    <physiologicalReaction direction="left-to-right" evidence="5">
        <dbReference type="Rhea" id="RHEA:70576"/>
    </physiologicalReaction>
</comment>
<proteinExistence type="predicted"/>
<evidence type="ECO:0000256" key="3">
    <source>
        <dbReference type="ARBA" id="ARBA00034221"/>
    </source>
</evidence>
<comment type="catalytic activity">
    <reaction evidence="3">
        <text>3',5'-cyclic CMP + H2O = CMP + H(+)</text>
        <dbReference type="Rhea" id="RHEA:72675"/>
        <dbReference type="ChEBI" id="CHEBI:15377"/>
        <dbReference type="ChEBI" id="CHEBI:15378"/>
        <dbReference type="ChEBI" id="CHEBI:58003"/>
        <dbReference type="ChEBI" id="CHEBI:60377"/>
    </reaction>
    <physiologicalReaction direction="left-to-right" evidence="3">
        <dbReference type="Rhea" id="RHEA:72676"/>
    </physiologicalReaction>
</comment>
<keyword evidence="1" id="KW-0255">Endonuclease</keyword>
<dbReference type="InterPro" id="IPR036866">
    <property type="entry name" value="RibonucZ/Hydroxyglut_hydro"/>
</dbReference>
<dbReference type="PANTHER" id="PTHR46018">
    <property type="entry name" value="ZINC PHOSPHODIESTERASE ELAC PROTEIN 1"/>
    <property type="match status" value="1"/>
</dbReference>
<reference evidence="8" key="1">
    <citation type="journal article" date="2019" name="Int. J. Syst. Evol. Microbiol.">
        <title>The Global Catalogue of Microorganisms (GCM) 10K type strain sequencing project: providing services to taxonomists for standard genome sequencing and annotation.</title>
        <authorList>
            <consortium name="The Broad Institute Genomics Platform"/>
            <consortium name="The Broad Institute Genome Sequencing Center for Infectious Disease"/>
            <person name="Wu L."/>
            <person name="Ma J."/>
        </authorList>
    </citation>
    <scope>NUCLEOTIDE SEQUENCE [LARGE SCALE GENOMIC DNA]</scope>
    <source>
        <strain evidence="8">CCUG 53519</strain>
    </source>
</reference>
<keyword evidence="2" id="KW-0862">Zinc</keyword>
<keyword evidence="1" id="KW-0378">Hydrolase</keyword>
<dbReference type="Proteomes" id="UP001597169">
    <property type="component" value="Unassembled WGS sequence"/>
</dbReference>
<dbReference type="Gene3D" id="3.60.15.10">
    <property type="entry name" value="Ribonuclease Z/Hydroxyacylglutathione hydrolase-like"/>
    <property type="match status" value="1"/>
</dbReference>
<dbReference type="EMBL" id="JBHTKX010000002">
    <property type="protein sequence ID" value="MFD1129951.1"/>
    <property type="molecule type" value="Genomic_DNA"/>
</dbReference>
<evidence type="ECO:0000259" key="6">
    <source>
        <dbReference type="SMART" id="SM00849"/>
    </source>
</evidence>
<organism evidence="7 8">
    <name type="scientific">Paenibacillus provencensis</name>
    <dbReference type="NCBI Taxonomy" id="441151"/>
    <lineage>
        <taxon>Bacteria</taxon>
        <taxon>Bacillati</taxon>
        <taxon>Bacillota</taxon>
        <taxon>Bacilli</taxon>
        <taxon>Bacillales</taxon>
        <taxon>Paenibacillaceae</taxon>
        <taxon>Paenibacillus</taxon>
    </lineage>
</organism>
<dbReference type="RefSeq" id="WP_251582963.1">
    <property type="nucleotide sequence ID" value="NZ_JBHTKX010000002.1"/>
</dbReference>
<feature type="domain" description="Metallo-beta-lactamase" evidence="6">
    <location>
        <begin position="28"/>
        <end position="226"/>
    </location>
</feature>
<accession>A0ABW3QC21</accession>
<dbReference type="Pfam" id="PF23023">
    <property type="entry name" value="Anti-Pycsar_Apyc1"/>
    <property type="match status" value="1"/>
</dbReference>